<dbReference type="AlphaFoldDB" id="M4BTA5"/>
<organism evidence="1 2">
    <name type="scientific">Hyaloperonospora arabidopsidis (strain Emoy2)</name>
    <name type="common">Downy mildew agent</name>
    <name type="synonym">Peronospora arabidopsidis</name>
    <dbReference type="NCBI Taxonomy" id="559515"/>
    <lineage>
        <taxon>Eukaryota</taxon>
        <taxon>Sar</taxon>
        <taxon>Stramenopiles</taxon>
        <taxon>Oomycota</taxon>
        <taxon>Peronosporomycetes</taxon>
        <taxon>Peronosporales</taxon>
        <taxon>Peronosporaceae</taxon>
        <taxon>Hyaloperonospora</taxon>
    </lineage>
</organism>
<evidence type="ECO:0000313" key="1">
    <source>
        <dbReference type="EnsemblProtists" id="HpaP809690"/>
    </source>
</evidence>
<dbReference type="HOGENOM" id="CLU_2228343_0_0_1"/>
<dbReference type="EMBL" id="JH597831">
    <property type="status" value="NOT_ANNOTATED_CDS"/>
    <property type="molecule type" value="Genomic_DNA"/>
</dbReference>
<keyword evidence="2" id="KW-1185">Reference proteome</keyword>
<reference evidence="1" key="2">
    <citation type="submission" date="2015-06" db="UniProtKB">
        <authorList>
            <consortium name="EnsemblProtists"/>
        </authorList>
    </citation>
    <scope>IDENTIFICATION</scope>
    <source>
        <strain evidence="1">Emoy2</strain>
    </source>
</reference>
<protein>
    <submittedName>
        <fullName evidence="1">Uncharacterized protein</fullName>
    </submittedName>
</protein>
<proteinExistence type="predicted"/>
<dbReference type="EnsemblProtists" id="HpaT809690">
    <property type="protein sequence ID" value="HpaP809690"/>
    <property type="gene ID" value="HpaG809690"/>
</dbReference>
<accession>M4BTA5</accession>
<dbReference type="InParanoid" id="M4BTA5"/>
<sequence length="106" mass="11884">MVRTTYSLTAAIYAMQDVSGPLDTCGCDLECGRLRVRVPSETTFSRSFLCTPSFRTDEDSRLFDAGAVNVHTSHLSEAFIGIHGNKEGNRYGRQLHLYRIHATLWS</sequence>
<reference evidence="2" key="1">
    <citation type="journal article" date="2010" name="Science">
        <title>Signatures of adaptation to obligate biotrophy in the Hyaloperonospora arabidopsidis genome.</title>
        <authorList>
            <person name="Baxter L."/>
            <person name="Tripathy S."/>
            <person name="Ishaque N."/>
            <person name="Boot N."/>
            <person name="Cabral A."/>
            <person name="Kemen E."/>
            <person name="Thines M."/>
            <person name="Ah-Fong A."/>
            <person name="Anderson R."/>
            <person name="Badejoko W."/>
            <person name="Bittner-Eddy P."/>
            <person name="Boore J.L."/>
            <person name="Chibucos M.C."/>
            <person name="Coates M."/>
            <person name="Dehal P."/>
            <person name="Delehaunty K."/>
            <person name="Dong S."/>
            <person name="Downton P."/>
            <person name="Dumas B."/>
            <person name="Fabro G."/>
            <person name="Fronick C."/>
            <person name="Fuerstenberg S.I."/>
            <person name="Fulton L."/>
            <person name="Gaulin E."/>
            <person name="Govers F."/>
            <person name="Hughes L."/>
            <person name="Humphray S."/>
            <person name="Jiang R.H."/>
            <person name="Judelson H."/>
            <person name="Kamoun S."/>
            <person name="Kyung K."/>
            <person name="Meijer H."/>
            <person name="Minx P."/>
            <person name="Morris P."/>
            <person name="Nelson J."/>
            <person name="Phuntumart V."/>
            <person name="Qutob D."/>
            <person name="Rehmany A."/>
            <person name="Rougon-Cardoso A."/>
            <person name="Ryden P."/>
            <person name="Torto-Alalibo T."/>
            <person name="Studholme D."/>
            <person name="Wang Y."/>
            <person name="Win J."/>
            <person name="Wood J."/>
            <person name="Clifton S.W."/>
            <person name="Rogers J."/>
            <person name="Van den Ackerveken G."/>
            <person name="Jones J.D."/>
            <person name="McDowell J.M."/>
            <person name="Beynon J."/>
            <person name="Tyler B.M."/>
        </authorList>
    </citation>
    <scope>NUCLEOTIDE SEQUENCE [LARGE SCALE GENOMIC DNA]</scope>
    <source>
        <strain evidence="2">Emoy2</strain>
    </source>
</reference>
<dbReference type="VEuPathDB" id="FungiDB:HpaG809690"/>
<evidence type="ECO:0000313" key="2">
    <source>
        <dbReference type="Proteomes" id="UP000011713"/>
    </source>
</evidence>
<name>M4BTA5_HYAAE</name>
<dbReference type="Proteomes" id="UP000011713">
    <property type="component" value="Unassembled WGS sequence"/>
</dbReference>